<dbReference type="SUPFAM" id="SSF158745">
    <property type="entry name" value="LanC-like"/>
    <property type="match status" value="1"/>
</dbReference>
<dbReference type="PANTHER" id="PTHR12736:SF21">
    <property type="entry name" value="LANC-LIKE PROTEIN 2"/>
    <property type="match status" value="1"/>
</dbReference>
<sequence length="314" mass="35089">RHFKNTFPDGSLSEGHFLSDTLDLSGGLLEEFRKHLGDSVYHLILKLQDAIEHDPSTLQDVSVYTGIGGIAYLYLHLGLTSSRHQHLLKEAEKMVDIALEKGRLSKRPSFLCGDVGLFCVAAVLYKMHNRETDVKKMVQLIENFHPVVIDLKSGLPDEILYGRSGYLYALLYLNKHLGGIIQEGHIMEVVQAILASGKRGAHESYEVLKSQEYLEPARKASDVVWERGLLTKGYGICHGVAGNAYTFLSVYEMTHDPNQLHRTAQFAKFCSDYGKHGCRHPDRPLSLFEGLAGTIYFLNDLQNPSAAKFPAFAL</sequence>
<feature type="non-terminal residue" evidence="2">
    <location>
        <position position="314"/>
    </location>
</feature>
<evidence type="ECO:0000256" key="1">
    <source>
        <dbReference type="PIRSR" id="PIRSR607822-1"/>
    </source>
</evidence>
<dbReference type="GO" id="GO:0046872">
    <property type="term" value="F:metal ion binding"/>
    <property type="evidence" value="ECO:0007669"/>
    <property type="project" value="UniProtKB-KW"/>
</dbReference>
<evidence type="ECO:0000313" key="2">
    <source>
        <dbReference type="EMBL" id="CAD7240175.1"/>
    </source>
</evidence>
<dbReference type="OrthoDB" id="10257263at2759"/>
<keyword evidence="1" id="KW-0479">Metal-binding</keyword>
<dbReference type="Proteomes" id="UP000677054">
    <property type="component" value="Unassembled WGS sequence"/>
</dbReference>
<dbReference type="GO" id="GO:0005886">
    <property type="term" value="C:plasma membrane"/>
    <property type="evidence" value="ECO:0007669"/>
    <property type="project" value="TreeGrafter"/>
</dbReference>
<dbReference type="AlphaFoldDB" id="A0A7R8WXX7"/>
<dbReference type="PRINTS" id="PR01950">
    <property type="entry name" value="LANCSUPER"/>
</dbReference>
<gene>
    <name evidence="2" type="ORF">DSTB1V02_LOCUS207</name>
</gene>
<evidence type="ECO:0000313" key="3">
    <source>
        <dbReference type="Proteomes" id="UP000677054"/>
    </source>
</evidence>
<feature type="non-terminal residue" evidence="2">
    <location>
        <position position="1"/>
    </location>
</feature>
<dbReference type="Pfam" id="PF05147">
    <property type="entry name" value="LANC_like"/>
    <property type="match status" value="2"/>
</dbReference>
<keyword evidence="3" id="KW-1185">Reference proteome</keyword>
<name>A0A7R8WXX7_9CRUS</name>
<dbReference type="SMART" id="SM01260">
    <property type="entry name" value="LANC_like"/>
    <property type="match status" value="1"/>
</dbReference>
<reference evidence="2" key="1">
    <citation type="submission" date="2020-11" db="EMBL/GenBank/DDBJ databases">
        <authorList>
            <person name="Tran Van P."/>
        </authorList>
    </citation>
    <scope>NUCLEOTIDE SEQUENCE</scope>
</reference>
<feature type="binding site" evidence="1">
    <location>
        <position position="237"/>
    </location>
    <ligand>
        <name>Zn(2+)</name>
        <dbReference type="ChEBI" id="CHEBI:29105"/>
    </ligand>
</feature>
<dbReference type="GO" id="GO:0031179">
    <property type="term" value="P:peptide modification"/>
    <property type="evidence" value="ECO:0007669"/>
    <property type="project" value="InterPro"/>
</dbReference>
<keyword evidence="1" id="KW-0862">Zinc</keyword>
<accession>A0A7R8WXX7</accession>
<organism evidence="2">
    <name type="scientific">Darwinula stevensoni</name>
    <dbReference type="NCBI Taxonomy" id="69355"/>
    <lineage>
        <taxon>Eukaryota</taxon>
        <taxon>Metazoa</taxon>
        <taxon>Ecdysozoa</taxon>
        <taxon>Arthropoda</taxon>
        <taxon>Crustacea</taxon>
        <taxon>Oligostraca</taxon>
        <taxon>Ostracoda</taxon>
        <taxon>Podocopa</taxon>
        <taxon>Podocopida</taxon>
        <taxon>Darwinulocopina</taxon>
        <taxon>Darwinuloidea</taxon>
        <taxon>Darwinulidae</taxon>
        <taxon>Darwinula</taxon>
    </lineage>
</organism>
<dbReference type="PANTHER" id="PTHR12736">
    <property type="entry name" value="LANC-LIKE PROTEIN"/>
    <property type="match status" value="1"/>
</dbReference>
<dbReference type="EMBL" id="CAJPEV010000012">
    <property type="protein sequence ID" value="CAG0878689.1"/>
    <property type="molecule type" value="Genomic_DNA"/>
</dbReference>
<evidence type="ECO:0008006" key="4">
    <source>
        <dbReference type="Google" id="ProtNLM"/>
    </source>
</evidence>
<dbReference type="Gene3D" id="1.50.10.10">
    <property type="match status" value="2"/>
</dbReference>
<dbReference type="CDD" id="cd04794">
    <property type="entry name" value="euk_LANCL"/>
    <property type="match status" value="1"/>
</dbReference>
<dbReference type="EMBL" id="LR899529">
    <property type="protein sequence ID" value="CAD7240175.1"/>
    <property type="molecule type" value="Genomic_DNA"/>
</dbReference>
<dbReference type="GO" id="GO:0005975">
    <property type="term" value="P:carbohydrate metabolic process"/>
    <property type="evidence" value="ECO:0007669"/>
    <property type="project" value="InterPro"/>
</dbReference>
<dbReference type="InterPro" id="IPR007822">
    <property type="entry name" value="LANC-like"/>
</dbReference>
<protein>
    <recommendedName>
        <fullName evidence="4">LanC-like protein 2</fullName>
    </recommendedName>
</protein>
<feature type="binding site" evidence="1">
    <location>
        <position position="238"/>
    </location>
    <ligand>
        <name>Zn(2+)</name>
        <dbReference type="ChEBI" id="CHEBI:29105"/>
    </ligand>
</feature>
<proteinExistence type="predicted"/>
<dbReference type="InterPro" id="IPR012341">
    <property type="entry name" value="6hp_glycosidase-like_sf"/>
</dbReference>